<evidence type="ECO:0000313" key="5">
    <source>
        <dbReference type="EMBL" id="KIY67671.1"/>
    </source>
</evidence>
<dbReference type="GO" id="GO:0016787">
    <property type="term" value="F:hydrolase activity"/>
    <property type="evidence" value="ECO:0007669"/>
    <property type="project" value="UniProtKB-KW"/>
</dbReference>
<keyword evidence="2 3" id="KW-0378">Hydrolase</keyword>
<keyword evidence="6" id="KW-1185">Reference proteome</keyword>
<name>A0A0D7BDN7_9AGAR</name>
<sequence length="542" mass="59252">MLRQLYPFALIAAVFATELPTILVDDATFVGTSDAGVESYLGIPFAQPPTGSLRFNLPQAVEAYSGTVNATNYGPVCPQQLLRQAPDLSGIPNATAELVSSGYVGPTDYGEDCLSVNVIRPANADNYTDLPVVAWMFGGAFEVGGTFTPYHGTDLVSHSISIGKPVIYVSMNNRVSAFGFLASKEVKDAGVGNLGLHDQRLALKWIQKYIGSFGGDASLITLWGGSAGAISIASQLVAYDGNTEGLFHGIFAQSGSPMSVGDLTDGQKYYDFLVEETGCSDATSTLDCLREAEYETLLQAMSKTPLVWDYESLHLAWLPRVDGVLFSDNPQRLLEQKKVAQVPIITGDADDEGTLFTFSQLNITTDEEFSEYIATNYLPGVPEDDVRELLELYPSTPSEGSPFDTGDENALTPQFKRLAAIQGDIMFQAPRRFLLNALAGYTDIWTFIYRRDKNETPGMGTYHGHDVANSYSGGELADYLVNFMYDLDPNGGNSTVWPKWTPEERSILSLDDGETPVSVQQDTFRQDAIQKVWEVFLEYPWA</sequence>
<feature type="domain" description="Carboxylesterase type B" evidence="4">
    <location>
        <begin position="34"/>
        <end position="519"/>
    </location>
</feature>
<dbReference type="SUPFAM" id="SSF53474">
    <property type="entry name" value="alpha/beta-Hydrolases"/>
    <property type="match status" value="1"/>
</dbReference>
<evidence type="ECO:0000313" key="6">
    <source>
        <dbReference type="Proteomes" id="UP000054007"/>
    </source>
</evidence>
<dbReference type="ESTHER" id="9homo-a0a0d7bdn7">
    <property type="family name" value="Fungal_carboxylesterase_lipase"/>
</dbReference>
<protein>
    <recommendedName>
        <fullName evidence="3">Carboxylic ester hydrolase</fullName>
        <ecNumber evidence="3">3.1.1.-</ecNumber>
    </recommendedName>
</protein>
<keyword evidence="3" id="KW-0732">Signal</keyword>
<evidence type="ECO:0000256" key="1">
    <source>
        <dbReference type="ARBA" id="ARBA00005964"/>
    </source>
</evidence>
<dbReference type="InterPro" id="IPR029058">
    <property type="entry name" value="AB_hydrolase_fold"/>
</dbReference>
<dbReference type="STRING" id="1314674.A0A0D7BDN7"/>
<dbReference type="AlphaFoldDB" id="A0A0D7BDN7"/>
<dbReference type="InterPro" id="IPR002018">
    <property type="entry name" value="CarbesteraseB"/>
</dbReference>
<dbReference type="InterPro" id="IPR019826">
    <property type="entry name" value="Carboxylesterase_B_AS"/>
</dbReference>
<evidence type="ECO:0000256" key="2">
    <source>
        <dbReference type="ARBA" id="ARBA00022801"/>
    </source>
</evidence>
<dbReference type="InterPro" id="IPR050309">
    <property type="entry name" value="Type-B_Carboxylest/Lipase"/>
</dbReference>
<reference evidence="5 6" key="1">
    <citation type="journal article" date="2015" name="Fungal Genet. Biol.">
        <title>Evolution of novel wood decay mechanisms in Agaricales revealed by the genome sequences of Fistulina hepatica and Cylindrobasidium torrendii.</title>
        <authorList>
            <person name="Floudas D."/>
            <person name="Held B.W."/>
            <person name="Riley R."/>
            <person name="Nagy L.G."/>
            <person name="Koehler G."/>
            <person name="Ransdell A.S."/>
            <person name="Younus H."/>
            <person name="Chow J."/>
            <person name="Chiniquy J."/>
            <person name="Lipzen A."/>
            <person name="Tritt A."/>
            <person name="Sun H."/>
            <person name="Haridas S."/>
            <person name="LaButti K."/>
            <person name="Ohm R.A."/>
            <person name="Kues U."/>
            <person name="Blanchette R.A."/>
            <person name="Grigoriev I.V."/>
            <person name="Minto R.E."/>
            <person name="Hibbett D.S."/>
        </authorList>
    </citation>
    <scope>NUCLEOTIDE SEQUENCE [LARGE SCALE GENOMIC DNA]</scope>
    <source>
        <strain evidence="5 6">FP15055 ss-10</strain>
    </source>
</reference>
<dbReference type="EC" id="3.1.1.-" evidence="3"/>
<feature type="signal peptide" evidence="3">
    <location>
        <begin position="1"/>
        <end position="16"/>
    </location>
</feature>
<dbReference type="PANTHER" id="PTHR11559">
    <property type="entry name" value="CARBOXYLESTERASE"/>
    <property type="match status" value="1"/>
</dbReference>
<evidence type="ECO:0000259" key="4">
    <source>
        <dbReference type="Pfam" id="PF00135"/>
    </source>
</evidence>
<comment type="similarity">
    <text evidence="1 3">Belongs to the type-B carboxylesterase/lipase family.</text>
</comment>
<dbReference type="Proteomes" id="UP000054007">
    <property type="component" value="Unassembled WGS sequence"/>
</dbReference>
<dbReference type="OrthoDB" id="408631at2759"/>
<evidence type="ECO:0000256" key="3">
    <source>
        <dbReference type="RuleBase" id="RU361235"/>
    </source>
</evidence>
<feature type="chain" id="PRO_5005115155" description="Carboxylic ester hydrolase" evidence="3">
    <location>
        <begin position="17"/>
        <end position="542"/>
    </location>
</feature>
<organism evidence="5 6">
    <name type="scientific">Cylindrobasidium torrendii FP15055 ss-10</name>
    <dbReference type="NCBI Taxonomy" id="1314674"/>
    <lineage>
        <taxon>Eukaryota</taxon>
        <taxon>Fungi</taxon>
        <taxon>Dikarya</taxon>
        <taxon>Basidiomycota</taxon>
        <taxon>Agaricomycotina</taxon>
        <taxon>Agaricomycetes</taxon>
        <taxon>Agaricomycetidae</taxon>
        <taxon>Agaricales</taxon>
        <taxon>Marasmiineae</taxon>
        <taxon>Physalacriaceae</taxon>
        <taxon>Cylindrobasidium</taxon>
    </lineage>
</organism>
<dbReference type="Pfam" id="PF00135">
    <property type="entry name" value="COesterase"/>
    <property type="match status" value="1"/>
</dbReference>
<accession>A0A0D7BDN7</accession>
<dbReference type="Gene3D" id="3.40.50.1820">
    <property type="entry name" value="alpha/beta hydrolase"/>
    <property type="match status" value="1"/>
</dbReference>
<proteinExistence type="inferred from homology"/>
<gene>
    <name evidence="5" type="ORF">CYLTODRAFT_352744</name>
</gene>
<dbReference type="PROSITE" id="PS00122">
    <property type="entry name" value="CARBOXYLESTERASE_B_1"/>
    <property type="match status" value="1"/>
</dbReference>
<dbReference type="EMBL" id="KN880520">
    <property type="protein sequence ID" value="KIY67671.1"/>
    <property type="molecule type" value="Genomic_DNA"/>
</dbReference>